<dbReference type="InterPro" id="IPR001041">
    <property type="entry name" value="2Fe-2S_ferredoxin-type"/>
</dbReference>
<dbReference type="PROSITE" id="PS51085">
    <property type="entry name" value="2FE2S_FER_2"/>
    <property type="match status" value="1"/>
</dbReference>
<protein>
    <submittedName>
        <fullName evidence="11">Ferredoxin--NADP reductase</fullName>
    </submittedName>
</protein>
<evidence type="ECO:0000256" key="3">
    <source>
        <dbReference type="ARBA" id="ARBA00022714"/>
    </source>
</evidence>
<comment type="cofactor">
    <cofactor evidence="1">
        <name>FAD</name>
        <dbReference type="ChEBI" id="CHEBI:57692"/>
    </cofactor>
</comment>
<dbReference type="Gene3D" id="3.40.50.80">
    <property type="entry name" value="Nucleotide-binding domain of ferredoxin-NADP reductase (FNR) module"/>
    <property type="match status" value="1"/>
</dbReference>
<dbReference type="InterPro" id="IPR012675">
    <property type="entry name" value="Beta-grasp_dom_sf"/>
</dbReference>
<dbReference type="GO" id="GO:0051537">
    <property type="term" value="F:2 iron, 2 sulfur cluster binding"/>
    <property type="evidence" value="ECO:0007669"/>
    <property type="project" value="UniProtKB-KW"/>
</dbReference>
<dbReference type="PRINTS" id="PR00406">
    <property type="entry name" value="CYTB5RDTASE"/>
</dbReference>
<dbReference type="InterPro" id="IPR036010">
    <property type="entry name" value="2Fe-2S_ferredoxin-like_sf"/>
</dbReference>
<organism evidence="11 12">
    <name type="scientific">Kaistella daneshvariae</name>
    <dbReference type="NCBI Taxonomy" id="2487074"/>
    <lineage>
        <taxon>Bacteria</taxon>
        <taxon>Pseudomonadati</taxon>
        <taxon>Bacteroidota</taxon>
        <taxon>Flavobacteriia</taxon>
        <taxon>Flavobacteriales</taxon>
        <taxon>Weeksellaceae</taxon>
        <taxon>Chryseobacterium group</taxon>
        <taxon>Kaistella</taxon>
    </lineage>
</organism>
<dbReference type="InterPro" id="IPR008333">
    <property type="entry name" value="Cbr1-like_FAD-bd_dom"/>
</dbReference>
<dbReference type="InterPro" id="IPR050415">
    <property type="entry name" value="MRET"/>
</dbReference>
<dbReference type="InterPro" id="IPR006058">
    <property type="entry name" value="2Fe2S_fd_BS"/>
</dbReference>
<evidence type="ECO:0000256" key="2">
    <source>
        <dbReference type="ARBA" id="ARBA00022630"/>
    </source>
</evidence>
<evidence type="ECO:0000256" key="4">
    <source>
        <dbReference type="ARBA" id="ARBA00022723"/>
    </source>
</evidence>
<dbReference type="Proteomes" id="UP000270224">
    <property type="component" value="Unassembled WGS sequence"/>
</dbReference>
<dbReference type="Gene3D" id="2.40.30.10">
    <property type="entry name" value="Translation factors"/>
    <property type="match status" value="1"/>
</dbReference>
<dbReference type="CDD" id="cd06214">
    <property type="entry name" value="PA_degradation_oxidoreductase_like"/>
    <property type="match status" value="1"/>
</dbReference>
<dbReference type="RefSeq" id="WP_123264473.1">
    <property type="nucleotide sequence ID" value="NZ_RJUG01000001.1"/>
</dbReference>
<comment type="caution">
    <text evidence="11">The sequence shown here is derived from an EMBL/GenBank/DDBJ whole genome shotgun (WGS) entry which is preliminary data.</text>
</comment>
<dbReference type="OrthoDB" id="9789468at2"/>
<dbReference type="GO" id="GO:0046872">
    <property type="term" value="F:metal ion binding"/>
    <property type="evidence" value="ECO:0007669"/>
    <property type="project" value="UniProtKB-KW"/>
</dbReference>
<dbReference type="InterPro" id="IPR017938">
    <property type="entry name" value="Riboflavin_synthase-like_b-brl"/>
</dbReference>
<dbReference type="PANTHER" id="PTHR47354:SF8">
    <property type="entry name" value="1,2-PHENYLACETYL-COA EPOXIDASE, SUBUNIT E"/>
    <property type="match status" value="1"/>
</dbReference>
<dbReference type="SUPFAM" id="SSF52343">
    <property type="entry name" value="Ferredoxin reductase-like, C-terminal NADP-linked domain"/>
    <property type="match status" value="1"/>
</dbReference>
<keyword evidence="4" id="KW-0479">Metal-binding</keyword>
<evidence type="ECO:0000256" key="7">
    <source>
        <dbReference type="ARBA" id="ARBA00023004"/>
    </source>
</evidence>
<dbReference type="AlphaFoldDB" id="A0A3N0WZ57"/>
<keyword evidence="5" id="KW-0274">FAD</keyword>
<proteinExistence type="predicted"/>
<dbReference type="InterPro" id="IPR001433">
    <property type="entry name" value="OxRdtase_FAD/NAD-bd"/>
</dbReference>
<dbReference type="InterPro" id="IPR039261">
    <property type="entry name" value="FNR_nucleotide-bd"/>
</dbReference>
<dbReference type="InterPro" id="IPR017927">
    <property type="entry name" value="FAD-bd_FR_type"/>
</dbReference>
<evidence type="ECO:0000313" key="12">
    <source>
        <dbReference type="Proteomes" id="UP000270224"/>
    </source>
</evidence>
<evidence type="ECO:0000259" key="10">
    <source>
        <dbReference type="PROSITE" id="PS51384"/>
    </source>
</evidence>
<dbReference type="PROSITE" id="PS51384">
    <property type="entry name" value="FAD_FR"/>
    <property type="match status" value="1"/>
</dbReference>
<dbReference type="Gene3D" id="3.10.20.30">
    <property type="match status" value="1"/>
</dbReference>
<evidence type="ECO:0000313" key="11">
    <source>
        <dbReference type="EMBL" id="ROI10380.1"/>
    </source>
</evidence>
<dbReference type="EMBL" id="RJUG01000001">
    <property type="protein sequence ID" value="ROI10380.1"/>
    <property type="molecule type" value="Genomic_DNA"/>
</dbReference>
<evidence type="ECO:0000256" key="5">
    <source>
        <dbReference type="ARBA" id="ARBA00022827"/>
    </source>
</evidence>
<dbReference type="SUPFAM" id="SSF63380">
    <property type="entry name" value="Riboflavin synthase domain-like"/>
    <property type="match status" value="1"/>
</dbReference>
<evidence type="ECO:0000259" key="9">
    <source>
        <dbReference type="PROSITE" id="PS51085"/>
    </source>
</evidence>
<dbReference type="Pfam" id="PF00175">
    <property type="entry name" value="NAD_binding_1"/>
    <property type="match status" value="1"/>
</dbReference>
<gene>
    <name evidence="11" type="ORF">EGI11_00275</name>
</gene>
<keyword evidence="6" id="KW-0560">Oxidoreductase</keyword>
<evidence type="ECO:0000256" key="6">
    <source>
        <dbReference type="ARBA" id="ARBA00023002"/>
    </source>
</evidence>
<accession>A0A3N0WZ57</accession>
<evidence type="ECO:0000256" key="8">
    <source>
        <dbReference type="ARBA" id="ARBA00023014"/>
    </source>
</evidence>
<dbReference type="PANTHER" id="PTHR47354">
    <property type="entry name" value="NADH OXIDOREDUCTASE HCR"/>
    <property type="match status" value="1"/>
</dbReference>
<reference evidence="12" key="1">
    <citation type="submission" date="2018-11" db="EMBL/GenBank/DDBJ databases">
        <title>Proposal to divide the Flavobacteriaceae and reorganize its genera based on Amino Acid Identity values calculated from whole genome sequences.</title>
        <authorList>
            <person name="Nicholson A.C."/>
            <person name="Gulvik C.A."/>
            <person name="Whitney A.M."/>
            <person name="Humrighouse B.W."/>
            <person name="Bell M."/>
            <person name="Holmes B."/>
            <person name="Steigerwalt A."/>
            <person name="Villarma A."/>
            <person name="Sheth M."/>
            <person name="Batra D."/>
            <person name="Pryor J."/>
            <person name="Bernardet J.-F."/>
            <person name="Hugo C."/>
            <person name="Kampfer P."/>
            <person name="Newman J."/>
            <person name="Mcquiston J.R."/>
        </authorList>
    </citation>
    <scope>NUCLEOTIDE SEQUENCE [LARGE SCALE GENOMIC DNA]</scope>
    <source>
        <strain evidence="12">H3056</strain>
    </source>
</reference>
<keyword evidence="8" id="KW-0411">Iron-sulfur</keyword>
<keyword evidence="2" id="KW-0285">Flavoprotein</keyword>
<dbReference type="CDD" id="cd00207">
    <property type="entry name" value="fer2"/>
    <property type="match status" value="1"/>
</dbReference>
<dbReference type="SUPFAM" id="SSF54292">
    <property type="entry name" value="2Fe-2S ferredoxin-like"/>
    <property type="match status" value="1"/>
</dbReference>
<dbReference type="Pfam" id="PF00111">
    <property type="entry name" value="Fer2"/>
    <property type="match status" value="1"/>
</dbReference>
<feature type="domain" description="FAD-binding FR-type" evidence="10">
    <location>
        <begin position="11"/>
        <end position="115"/>
    </location>
</feature>
<keyword evidence="3" id="KW-0001">2Fe-2S</keyword>
<dbReference type="GO" id="GO:0016491">
    <property type="term" value="F:oxidoreductase activity"/>
    <property type="evidence" value="ECO:0007669"/>
    <property type="project" value="UniProtKB-KW"/>
</dbReference>
<reference evidence="12" key="2">
    <citation type="submission" date="2018-11" db="EMBL/GenBank/DDBJ databases">
        <title>Proposal to divide the Flavobacteriaceae and reorganize its genera based on Amino Acid Identity values calculated from whole genome sequences.</title>
        <authorList>
            <person name="Nicholson A.C."/>
            <person name="Gulvik C.A."/>
            <person name="Whitney A.M."/>
            <person name="Humrighouse B.W."/>
            <person name="Bell M."/>
            <person name="Holmens B."/>
            <person name="Steigerwalt A."/>
            <person name="Villarma A."/>
            <person name="Sheth M."/>
            <person name="Batra D."/>
            <person name="Pryor J."/>
            <person name="Bernardet J.-F."/>
            <person name="Hugo C."/>
            <person name="Kampfer P."/>
            <person name="Newman J."/>
            <person name="Mcquiston J.R."/>
        </authorList>
    </citation>
    <scope>NUCLEOTIDE SEQUENCE [LARGE SCALE GENOMIC DNA]</scope>
    <source>
        <strain evidence="12">H3056</strain>
    </source>
</reference>
<evidence type="ECO:0000256" key="1">
    <source>
        <dbReference type="ARBA" id="ARBA00001974"/>
    </source>
</evidence>
<sequence>MENLSSKGRQIEFHRLKLTKKQQLTKSVFSVEFQVPPSLKDRYKFEAGQYVTIKFLWRGDFVQKDFSMTSAPFEGKISLGIKINSAESPANSLIENIEVGSEVEVSVPRGRFTLVSKPHEFRTIVGFAGGIGITPILSHFKNILFNEPRTRLFLFYGNKSSEDVAFRAELNELKLKYPERFEIYHFFSREKVGNGIFEGRLDEKKVALIINQFLLLDDTDEESTIWDAVDEVLICGKGEMIKALANACYHHGIPKKNIHFELFEEFNEDIFPVEKEFPLLENVEVDFKLLGNQHHTTLANNKIRLLQQLLIQGFPVPYSCKSGICGSCECILEEGEVELLENEYLTKKEESAGKILACMSVVLSKKIKVNFDLV</sequence>
<feature type="domain" description="2Fe-2S ferredoxin-type" evidence="9">
    <location>
        <begin position="283"/>
        <end position="374"/>
    </location>
</feature>
<name>A0A3N0WZ57_9FLAO</name>
<dbReference type="PROSITE" id="PS00197">
    <property type="entry name" value="2FE2S_FER_1"/>
    <property type="match status" value="1"/>
</dbReference>
<dbReference type="Pfam" id="PF00970">
    <property type="entry name" value="FAD_binding_6"/>
    <property type="match status" value="1"/>
</dbReference>
<keyword evidence="7" id="KW-0408">Iron</keyword>
<dbReference type="GO" id="GO:0050660">
    <property type="term" value="F:flavin adenine dinucleotide binding"/>
    <property type="evidence" value="ECO:0007669"/>
    <property type="project" value="TreeGrafter"/>
</dbReference>